<reference evidence="4 5" key="1">
    <citation type="journal article" date="2007" name="Archaea">
        <title>The genome of Hyperthermus butylicus: a sulfur-reducing, peptide fermenting, neutrophilic Crenarchaeote growing up to 108 degrees C.</title>
        <authorList>
            <person name="Brugger K."/>
            <person name="Chen L."/>
            <person name="Stark M."/>
            <person name="Zibat A."/>
            <person name="Redder P."/>
            <person name="Ruepp A."/>
            <person name="Awayez M."/>
            <person name="She Q."/>
            <person name="Garrett R.A."/>
            <person name="Klenk H.P."/>
        </authorList>
    </citation>
    <scope>NUCLEOTIDE SEQUENCE [LARGE SCALE GENOMIC DNA]</scope>
    <source>
        <strain evidence="5">DSM 5456 / JCM 9403 / PLM1-5</strain>
    </source>
</reference>
<feature type="transmembrane region" description="Helical" evidence="3">
    <location>
        <begin position="127"/>
        <end position="146"/>
    </location>
</feature>
<name>A2BJ62_HYPBU</name>
<keyword evidence="3" id="KW-0472">Membrane</keyword>
<dbReference type="STRING" id="415426.Hbut_0151"/>
<accession>A2BJ62</accession>
<dbReference type="eggNOG" id="arCOG00670">
    <property type="taxonomic scope" value="Archaea"/>
</dbReference>
<dbReference type="KEGG" id="hbu:Hbut_0151"/>
<feature type="transmembrane region" description="Helical" evidence="3">
    <location>
        <begin position="46"/>
        <end position="68"/>
    </location>
</feature>
<dbReference type="HOGENOM" id="CLU_080384_1_1_2"/>
<keyword evidence="1 2" id="KW-0808">Transferase</keyword>
<dbReference type="InterPro" id="IPR048254">
    <property type="entry name" value="CDP_ALCOHOL_P_TRANSF_CS"/>
</dbReference>
<protein>
    <submittedName>
        <fullName evidence="4">Phosphatidylglycerophosphate synthase</fullName>
    </submittedName>
</protein>
<dbReference type="InterPro" id="IPR043130">
    <property type="entry name" value="CDP-OH_PTrfase_TM_dom"/>
</dbReference>
<dbReference type="Pfam" id="PF01066">
    <property type="entry name" value="CDP-OH_P_transf"/>
    <property type="match status" value="1"/>
</dbReference>
<keyword evidence="5" id="KW-1185">Reference proteome</keyword>
<keyword evidence="3" id="KW-1133">Transmembrane helix</keyword>
<dbReference type="GO" id="GO:0008654">
    <property type="term" value="P:phospholipid biosynthetic process"/>
    <property type="evidence" value="ECO:0007669"/>
    <property type="project" value="InterPro"/>
</dbReference>
<evidence type="ECO:0000256" key="3">
    <source>
        <dbReference type="SAM" id="Phobius"/>
    </source>
</evidence>
<dbReference type="Proteomes" id="UP000002593">
    <property type="component" value="Chromosome"/>
</dbReference>
<evidence type="ECO:0000256" key="1">
    <source>
        <dbReference type="ARBA" id="ARBA00022679"/>
    </source>
</evidence>
<keyword evidence="3" id="KW-0812">Transmembrane</keyword>
<evidence type="ECO:0000256" key="2">
    <source>
        <dbReference type="RuleBase" id="RU003750"/>
    </source>
</evidence>
<dbReference type="InterPro" id="IPR000462">
    <property type="entry name" value="CDP-OH_P_trans"/>
</dbReference>
<evidence type="ECO:0000313" key="4">
    <source>
        <dbReference type="EMBL" id="ABM80023.1"/>
    </source>
</evidence>
<organism evidence="4 5">
    <name type="scientific">Hyperthermus butylicus (strain DSM 5456 / JCM 9403 / PLM1-5)</name>
    <dbReference type="NCBI Taxonomy" id="415426"/>
    <lineage>
        <taxon>Archaea</taxon>
        <taxon>Thermoproteota</taxon>
        <taxon>Thermoprotei</taxon>
        <taxon>Desulfurococcales</taxon>
        <taxon>Pyrodictiaceae</taxon>
        <taxon>Hyperthermus</taxon>
    </lineage>
</organism>
<proteinExistence type="inferred from homology"/>
<dbReference type="EMBL" id="CP000493">
    <property type="protein sequence ID" value="ABM80023.1"/>
    <property type="molecule type" value="Genomic_DNA"/>
</dbReference>
<dbReference type="EnsemblBacteria" id="ABM80023">
    <property type="protein sequence ID" value="ABM80023"/>
    <property type="gene ID" value="Hbut_0151"/>
</dbReference>
<dbReference type="AlphaFoldDB" id="A2BJ62"/>
<dbReference type="PROSITE" id="PS00379">
    <property type="entry name" value="CDP_ALCOHOL_P_TRANSF"/>
    <property type="match status" value="1"/>
</dbReference>
<dbReference type="GO" id="GO:0016780">
    <property type="term" value="F:phosphotransferase activity, for other substituted phosphate groups"/>
    <property type="evidence" value="ECO:0007669"/>
    <property type="project" value="InterPro"/>
</dbReference>
<dbReference type="RefSeq" id="WP_011821340.1">
    <property type="nucleotide sequence ID" value="NC_008818.1"/>
</dbReference>
<comment type="similarity">
    <text evidence="2">Belongs to the CDP-alcohol phosphatidyltransferase class-I family.</text>
</comment>
<dbReference type="Gene3D" id="1.20.120.1760">
    <property type="match status" value="1"/>
</dbReference>
<dbReference type="GeneID" id="4781552"/>
<dbReference type="OrthoDB" id="9904at2157"/>
<sequence length="219" mass="22979">MSKSGSAVSFAKPTDGIISRTINRKISARITMWLASWRRPPSPDTVSVIAGVMVAAGGLGFAAGYPWLGGILAQLGSILDGVDGEIARVLGRQSKAGALFDTVLDRLADIVLLLGMVLAVAETLDPILAVTVALAAITGDLMVSYIHAFGEKVAGRHPVLIGRIPGIASRDVRLFTVFIAGLLGRPLEGLITVALLGHTYTVAKTVELIKYLDQGGRPR</sequence>
<dbReference type="GO" id="GO:0016020">
    <property type="term" value="C:membrane"/>
    <property type="evidence" value="ECO:0007669"/>
    <property type="project" value="InterPro"/>
</dbReference>
<gene>
    <name evidence="4" type="ordered locus">Hbut_0151</name>
</gene>
<evidence type="ECO:0000313" key="5">
    <source>
        <dbReference type="Proteomes" id="UP000002593"/>
    </source>
</evidence>